<keyword evidence="1" id="KW-0560">Oxidoreductase</keyword>
<proteinExistence type="predicted"/>
<dbReference type="PROSITE" id="PS00061">
    <property type="entry name" value="ADH_SHORT"/>
    <property type="match status" value="1"/>
</dbReference>
<dbReference type="Proteomes" id="UP000689967">
    <property type="component" value="Unassembled WGS sequence"/>
</dbReference>
<dbReference type="PANTHER" id="PTHR42760">
    <property type="entry name" value="SHORT-CHAIN DEHYDROGENASES/REDUCTASES FAMILY MEMBER"/>
    <property type="match status" value="1"/>
</dbReference>
<reference evidence="2 3" key="1">
    <citation type="submission" date="2021-01" db="EMBL/GenBank/DDBJ databases">
        <title>Roseomonas sp. nov, a bacterium isolated from an oil production mixture in Yumen Oilfield.</title>
        <authorList>
            <person name="Wu D."/>
        </authorList>
    </citation>
    <scope>NUCLEOTIDE SEQUENCE [LARGE SCALE GENOMIC DNA]</scope>
    <source>
        <strain evidence="2 3">ROY-5-3</strain>
    </source>
</reference>
<dbReference type="InterPro" id="IPR020904">
    <property type="entry name" value="Sc_DH/Rdtase_CS"/>
</dbReference>
<evidence type="ECO:0000256" key="1">
    <source>
        <dbReference type="ARBA" id="ARBA00023002"/>
    </source>
</evidence>
<evidence type="ECO:0000313" key="2">
    <source>
        <dbReference type="EMBL" id="MBU8542574.1"/>
    </source>
</evidence>
<gene>
    <name evidence="2" type="ORF">JJQ90_02600</name>
</gene>
<dbReference type="EMBL" id="JAERQM010000001">
    <property type="protein sequence ID" value="MBU8542574.1"/>
    <property type="molecule type" value="Genomic_DNA"/>
</dbReference>
<dbReference type="CDD" id="cd05233">
    <property type="entry name" value="SDR_c"/>
    <property type="match status" value="1"/>
</dbReference>
<organism evidence="2 3">
    <name type="scientific">Falsiroseomonas oleicola</name>
    <dbReference type="NCBI Taxonomy" id="2801474"/>
    <lineage>
        <taxon>Bacteria</taxon>
        <taxon>Pseudomonadati</taxon>
        <taxon>Pseudomonadota</taxon>
        <taxon>Alphaproteobacteria</taxon>
        <taxon>Acetobacterales</taxon>
        <taxon>Roseomonadaceae</taxon>
        <taxon>Falsiroseomonas</taxon>
    </lineage>
</organism>
<name>A0ABS6H1P7_9PROT</name>
<sequence length="248" mass="26501">MSFAIYPSLSGRVVLVTGGASGIGAEVVAQFASQQARVAFLDFDDAGGQRVAAETGALFVHCDLRDIAALRAAMAHVANLLGPVQVLVNNAARDDRHGLETVEPDYWDERMATNLRHMFFCAQAVAPAMREAKAGSIINMGSVSWLSGTGGMPAYTTAKSAVRGLTRGLARDLGVDGIRVNEVVPGWVFTERQEALWATPEAVERHMAKQCLKRKVMPPDLARMVLWLAADDSAMVTSQSFVVDGGGI</sequence>
<comment type="caution">
    <text evidence="2">The sequence shown here is derived from an EMBL/GenBank/DDBJ whole genome shotgun (WGS) entry which is preliminary data.</text>
</comment>
<dbReference type="Pfam" id="PF13561">
    <property type="entry name" value="adh_short_C2"/>
    <property type="match status" value="1"/>
</dbReference>
<protein>
    <submittedName>
        <fullName evidence="2">SDR family oxidoreductase</fullName>
    </submittedName>
</protein>
<dbReference type="RefSeq" id="WP_216872885.1">
    <property type="nucleotide sequence ID" value="NZ_JAERQM010000001.1"/>
</dbReference>
<keyword evidence="3" id="KW-1185">Reference proteome</keyword>
<accession>A0ABS6H1P7</accession>
<evidence type="ECO:0000313" key="3">
    <source>
        <dbReference type="Proteomes" id="UP000689967"/>
    </source>
</evidence>
<dbReference type="InterPro" id="IPR002347">
    <property type="entry name" value="SDR_fam"/>
</dbReference>
<dbReference type="PANTHER" id="PTHR42760:SF133">
    <property type="entry name" value="3-OXOACYL-[ACYL-CARRIER-PROTEIN] REDUCTASE"/>
    <property type="match status" value="1"/>
</dbReference>